<comment type="similarity">
    <text evidence="2">Belongs to the UPF0073 (Hly-III) family.</text>
</comment>
<dbReference type="InterPro" id="IPR005744">
    <property type="entry name" value="Hy-lIII"/>
</dbReference>
<keyword evidence="4 8" id="KW-0812">Transmembrane</keyword>
<evidence type="ECO:0000256" key="3">
    <source>
        <dbReference type="ARBA" id="ARBA00022475"/>
    </source>
</evidence>
<dbReference type="AlphaFoldDB" id="A0A6V8N4S6"/>
<dbReference type="GO" id="GO:0140911">
    <property type="term" value="F:pore-forming activity"/>
    <property type="evidence" value="ECO:0007669"/>
    <property type="project" value="InterPro"/>
</dbReference>
<feature type="binding site" evidence="7">
    <location>
        <position position="85"/>
    </location>
    <ligand>
        <name>Zn(2+)</name>
        <dbReference type="ChEBI" id="CHEBI:29105"/>
    </ligand>
</feature>
<dbReference type="Proteomes" id="UP000587586">
    <property type="component" value="Unassembled WGS sequence"/>
</dbReference>
<dbReference type="GO" id="GO:0046872">
    <property type="term" value="F:metal ion binding"/>
    <property type="evidence" value="ECO:0007669"/>
    <property type="project" value="UniProtKB-KW"/>
</dbReference>
<keyword evidence="6 8" id="KW-0472">Membrane</keyword>
<dbReference type="Pfam" id="PF03006">
    <property type="entry name" value="HlyIII"/>
    <property type="match status" value="1"/>
</dbReference>
<organism evidence="9 10">
    <name type="scientific">Geomonas limicola</name>
    <dbReference type="NCBI Taxonomy" id="2740186"/>
    <lineage>
        <taxon>Bacteria</taxon>
        <taxon>Pseudomonadati</taxon>
        <taxon>Thermodesulfobacteriota</taxon>
        <taxon>Desulfuromonadia</taxon>
        <taxon>Geobacterales</taxon>
        <taxon>Geobacteraceae</taxon>
        <taxon>Geomonas</taxon>
    </lineage>
</organism>
<feature type="transmembrane region" description="Helical" evidence="8">
    <location>
        <begin position="175"/>
        <end position="200"/>
    </location>
</feature>
<dbReference type="InterPro" id="IPR004254">
    <property type="entry name" value="AdipoR/HlyIII-related"/>
</dbReference>
<evidence type="ECO:0000256" key="6">
    <source>
        <dbReference type="ARBA" id="ARBA00023136"/>
    </source>
</evidence>
<feature type="transmembrane region" description="Helical" evidence="8">
    <location>
        <begin position="212"/>
        <end position="230"/>
    </location>
</feature>
<keyword evidence="10" id="KW-1185">Reference proteome</keyword>
<feature type="transmembrane region" description="Helical" evidence="8">
    <location>
        <begin position="124"/>
        <end position="145"/>
    </location>
</feature>
<sequence>MFQCPLLRYHYLMKPENIHERLVYYTEAEELLNRCTHGLGVILSIFGVSALISLAVQANDSYRLVSSCIYGGALLTFYSMSTAYHSVRKPYLRYIFRILDHASIYLMIAGSYTPFTLVTLRGPWGWSLFGVVWGLGTVGAIMKIFTTHRMRIVGPLLYIALGWSVLVALKPLSAAIAANGLILLFAGGAAYTVGVLFYLWERLPYNHAIWHVFVLIGSACHFGAIFYYVTPRS</sequence>
<evidence type="ECO:0000313" key="9">
    <source>
        <dbReference type="EMBL" id="GFO67578.1"/>
    </source>
</evidence>
<keyword evidence="7" id="KW-0862">Zinc</keyword>
<dbReference type="InterPro" id="IPR016064">
    <property type="entry name" value="NAD/diacylglycerol_kinase_sf"/>
</dbReference>
<dbReference type="NCBIfam" id="TIGR01065">
    <property type="entry name" value="hlyIII"/>
    <property type="match status" value="1"/>
</dbReference>
<protein>
    <submittedName>
        <fullName evidence="9">Hemolysin</fullName>
    </submittedName>
</protein>
<evidence type="ECO:0000256" key="7">
    <source>
        <dbReference type="PIRSR" id="PIRSR604254-1"/>
    </source>
</evidence>
<evidence type="ECO:0000256" key="1">
    <source>
        <dbReference type="ARBA" id="ARBA00004651"/>
    </source>
</evidence>
<gene>
    <name evidence="9" type="ORF">GMLC_11570</name>
</gene>
<feature type="transmembrane region" description="Helical" evidence="8">
    <location>
        <begin position="39"/>
        <end position="58"/>
    </location>
</feature>
<evidence type="ECO:0000256" key="4">
    <source>
        <dbReference type="ARBA" id="ARBA00022692"/>
    </source>
</evidence>
<keyword evidence="3" id="KW-1003">Cell membrane</keyword>
<comment type="caution">
    <text evidence="9">The sequence shown here is derived from an EMBL/GenBank/DDBJ whole genome shotgun (WGS) entry which is preliminary data.</text>
</comment>
<dbReference type="PANTHER" id="PTHR20855:SF3">
    <property type="entry name" value="LD03007P"/>
    <property type="match status" value="1"/>
</dbReference>
<evidence type="ECO:0000256" key="8">
    <source>
        <dbReference type="SAM" id="Phobius"/>
    </source>
</evidence>
<comment type="subcellular location">
    <subcellularLocation>
        <location evidence="1">Cell membrane</location>
        <topology evidence="1">Multi-pass membrane protein</topology>
    </subcellularLocation>
</comment>
<evidence type="ECO:0000313" key="10">
    <source>
        <dbReference type="Proteomes" id="UP000587586"/>
    </source>
</evidence>
<keyword evidence="5 8" id="KW-1133">Transmembrane helix</keyword>
<feature type="binding site" evidence="7">
    <location>
        <position position="211"/>
    </location>
    <ligand>
        <name>Zn(2+)</name>
        <dbReference type="ChEBI" id="CHEBI:29105"/>
    </ligand>
</feature>
<dbReference type="PANTHER" id="PTHR20855">
    <property type="entry name" value="ADIPOR/PROGESTIN RECEPTOR-RELATED"/>
    <property type="match status" value="1"/>
</dbReference>
<evidence type="ECO:0000256" key="2">
    <source>
        <dbReference type="ARBA" id="ARBA00008488"/>
    </source>
</evidence>
<name>A0A6V8N4S6_9BACT</name>
<dbReference type="GO" id="GO:0005886">
    <property type="term" value="C:plasma membrane"/>
    <property type="evidence" value="ECO:0007669"/>
    <property type="project" value="UniProtKB-SubCell"/>
</dbReference>
<reference evidence="10" key="1">
    <citation type="submission" date="2020-06" db="EMBL/GenBank/DDBJ databases">
        <title>Draft genomic sequecing of Geomonas sp. Red745.</title>
        <authorList>
            <person name="Itoh H."/>
            <person name="Xu Z.X."/>
            <person name="Ushijima N."/>
            <person name="Masuda Y."/>
            <person name="Shiratori Y."/>
            <person name="Senoo K."/>
        </authorList>
    </citation>
    <scope>NUCLEOTIDE SEQUENCE [LARGE SCALE GENOMIC DNA]</scope>
    <source>
        <strain evidence="10">Red745</strain>
    </source>
</reference>
<evidence type="ECO:0000256" key="5">
    <source>
        <dbReference type="ARBA" id="ARBA00022989"/>
    </source>
</evidence>
<keyword evidence="7" id="KW-0479">Metal-binding</keyword>
<feature type="binding site" evidence="7">
    <location>
        <position position="207"/>
    </location>
    <ligand>
        <name>Zn(2+)</name>
        <dbReference type="ChEBI" id="CHEBI:29105"/>
    </ligand>
</feature>
<feature type="transmembrane region" description="Helical" evidence="8">
    <location>
        <begin position="152"/>
        <end position="169"/>
    </location>
</feature>
<accession>A0A6V8N4S6</accession>
<dbReference type="EMBL" id="BLXZ01000002">
    <property type="protein sequence ID" value="GFO67578.1"/>
    <property type="molecule type" value="Genomic_DNA"/>
</dbReference>
<dbReference type="SUPFAM" id="SSF111331">
    <property type="entry name" value="NAD kinase/diacylglycerol kinase-like"/>
    <property type="match status" value="1"/>
</dbReference>
<feature type="transmembrane region" description="Helical" evidence="8">
    <location>
        <begin position="94"/>
        <end position="112"/>
    </location>
</feature>
<feature type="transmembrane region" description="Helical" evidence="8">
    <location>
        <begin position="64"/>
        <end position="87"/>
    </location>
</feature>
<proteinExistence type="inferred from homology"/>